<dbReference type="EMBL" id="JBEPMU010000009">
    <property type="protein sequence ID" value="MET3654730.1"/>
    <property type="molecule type" value="Genomic_DNA"/>
</dbReference>
<organism evidence="1 2">
    <name type="scientific">Dyella japonica</name>
    <dbReference type="NCBI Taxonomy" id="231455"/>
    <lineage>
        <taxon>Bacteria</taxon>
        <taxon>Pseudomonadati</taxon>
        <taxon>Pseudomonadota</taxon>
        <taxon>Gammaproteobacteria</taxon>
        <taxon>Lysobacterales</taxon>
        <taxon>Rhodanobacteraceae</taxon>
        <taxon>Dyella</taxon>
    </lineage>
</organism>
<dbReference type="Proteomes" id="UP001549184">
    <property type="component" value="Unassembled WGS sequence"/>
</dbReference>
<gene>
    <name evidence="1" type="ORF">ABIC75_004478</name>
</gene>
<evidence type="ECO:0000313" key="1">
    <source>
        <dbReference type="EMBL" id="MET3654730.1"/>
    </source>
</evidence>
<dbReference type="RefSeq" id="WP_354016072.1">
    <property type="nucleotide sequence ID" value="NZ_JBEPMU010000009.1"/>
</dbReference>
<proteinExistence type="predicted"/>
<evidence type="ECO:0000313" key="2">
    <source>
        <dbReference type="Proteomes" id="UP001549184"/>
    </source>
</evidence>
<name>A0ABV2K291_9GAMM</name>
<reference evidence="1 2" key="1">
    <citation type="submission" date="2024-06" db="EMBL/GenBank/DDBJ databases">
        <title>Sorghum-associated microbial communities from plants grown in Nebraska, USA.</title>
        <authorList>
            <person name="Schachtman D."/>
        </authorList>
    </citation>
    <scope>NUCLEOTIDE SEQUENCE [LARGE SCALE GENOMIC DNA]</scope>
    <source>
        <strain evidence="1 2">1073</strain>
    </source>
</reference>
<sequence length="123" mass="13422">MPQLFSVAAYLPKLLDMRLHSNVVVLMELHVGEAVAFFFDVSLTSITGPTSFRAVDSTQHLLSETRFEEDNGWSARGEARHAAPVEVLSVVHPALGRANIQIIFVNRVADICHSANPAGLDRG</sequence>
<protein>
    <submittedName>
        <fullName evidence="1">Uncharacterized protein</fullName>
    </submittedName>
</protein>
<comment type="caution">
    <text evidence="1">The sequence shown here is derived from an EMBL/GenBank/DDBJ whole genome shotgun (WGS) entry which is preliminary data.</text>
</comment>
<keyword evidence="2" id="KW-1185">Reference proteome</keyword>
<accession>A0ABV2K291</accession>